<keyword evidence="3" id="KW-1185">Reference proteome</keyword>
<gene>
    <name evidence="2" type="ORF">QQX02_08865</name>
</gene>
<dbReference type="InterPro" id="IPR045596">
    <property type="entry name" value="DUF6459"/>
</dbReference>
<accession>A0ABT8GHW6</accession>
<evidence type="ECO:0000313" key="3">
    <source>
        <dbReference type="Proteomes" id="UP001172708"/>
    </source>
</evidence>
<reference evidence="2" key="1">
    <citation type="submission" date="2023-06" db="EMBL/GenBank/DDBJ databases">
        <title>Egi l300058.</title>
        <authorList>
            <person name="Gao L."/>
            <person name="Fang B.-Z."/>
            <person name="Li W.-J."/>
        </authorList>
    </citation>
    <scope>NUCLEOTIDE SEQUENCE</scope>
    <source>
        <strain evidence="2">EGI L300058</strain>
    </source>
</reference>
<comment type="caution">
    <text evidence="2">The sequence shown here is derived from an EMBL/GenBank/DDBJ whole genome shotgun (WGS) entry which is preliminary data.</text>
</comment>
<evidence type="ECO:0000256" key="1">
    <source>
        <dbReference type="SAM" id="MobiDB-lite"/>
    </source>
</evidence>
<dbReference type="EMBL" id="JAUHQA010000001">
    <property type="protein sequence ID" value="MDN4481030.1"/>
    <property type="molecule type" value="Genomic_DNA"/>
</dbReference>
<proteinExistence type="predicted"/>
<protein>
    <submittedName>
        <fullName evidence="2">Rv3235 family protein</fullName>
    </submittedName>
</protein>
<dbReference type="Pfam" id="PF20060">
    <property type="entry name" value="DUF6459"/>
    <property type="match status" value="1"/>
</dbReference>
<dbReference type="Proteomes" id="UP001172708">
    <property type="component" value="Unassembled WGS sequence"/>
</dbReference>
<sequence length="147" mass="15870">MSAASLPTSRGQSGAPRLAAAPHRQPRPAAPVPYARERRVLGDPTPLACTVAKAVMEALLGGPALDSYARWIEPAVFAQVARQRSLARRAGLSRSRPVGVRRARVFRVSRDAAEVSIVVDDGDHCRAIAMRLEDVTGRWLVTEMHVG</sequence>
<evidence type="ECO:0000313" key="2">
    <source>
        <dbReference type="EMBL" id="MDN4481030.1"/>
    </source>
</evidence>
<name>A0ABT8GHW6_9MICO</name>
<organism evidence="2 3">
    <name type="scientific">Demequina muriae</name>
    <dbReference type="NCBI Taxonomy" id="3051664"/>
    <lineage>
        <taxon>Bacteria</taxon>
        <taxon>Bacillati</taxon>
        <taxon>Actinomycetota</taxon>
        <taxon>Actinomycetes</taxon>
        <taxon>Micrococcales</taxon>
        <taxon>Demequinaceae</taxon>
        <taxon>Demequina</taxon>
    </lineage>
</organism>
<dbReference type="RefSeq" id="WP_301142530.1">
    <property type="nucleotide sequence ID" value="NZ_JAUHQA010000001.1"/>
</dbReference>
<feature type="region of interest" description="Disordered" evidence="1">
    <location>
        <begin position="1"/>
        <end position="33"/>
    </location>
</feature>
<feature type="compositionally biased region" description="Polar residues" evidence="1">
    <location>
        <begin position="1"/>
        <end position="12"/>
    </location>
</feature>